<feature type="compositionally biased region" description="Basic residues" evidence="1">
    <location>
        <begin position="63"/>
        <end position="79"/>
    </location>
</feature>
<evidence type="ECO:0000313" key="2">
    <source>
        <dbReference type="EMBL" id="DAD83571.1"/>
    </source>
</evidence>
<dbReference type="EMBL" id="BK014938">
    <property type="protein sequence ID" value="DAD83571.1"/>
    <property type="molecule type" value="Genomic_DNA"/>
</dbReference>
<feature type="region of interest" description="Disordered" evidence="1">
    <location>
        <begin position="56"/>
        <end position="79"/>
    </location>
</feature>
<sequence>MVDIKADTWTKSSFYYDEPSDTCDRSFLISSVSREFPFQKTERRNWFEIKKSKSRDLHFQKSLQKRRKKNKTKKTHRSK</sequence>
<evidence type="ECO:0000256" key="1">
    <source>
        <dbReference type="SAM" id="MobiDB-lite"/>
    </source>
</evidence>
<protein>
    <submittedName>
        <fullName evidence="2">Uncharacterized protein</fullName>
    </submittedName>
</protein>
<organism evidence="2">
    <name type="scientific">Siphoviridae sp. ctxc31</name>
    <dbReference type="NCBI Taxonomy" id="2826520"/>
    <lineage>
        <taxon>Viruses</taxon>
        <taxon>Duplodnaviria</taxon>
        <taxon>Heunggongvirae</taxon>
        <taxon>Uroviricota</taxon>
        <taxon>Caudoviricetes</taxon>
    </lineage>
</organism>
<reference evidence="2" key="1">
    <citation type="journal article" date="2021" name="Proc. Natl. Acad. Sci. U.S.A.">
        <title>A Catalog of Tens of Thousands of Viruses from Human Metagenomes Reveals Hidden Associations with Chronic Diseases.</title>
        <authorList>
            <person name="Tisza M.J."/>
            <person name="Buck C.B."/>
        </authorList>
    </citation>
    <scope>NUCLEOTIDE SEQUENCE</scope>
    <source>
        <strain evidence="2">Ctxc31</strain>
    </source>
</reference>
<proteinExistence type="predicted"/>
<accession>A0A8S5MNS3</accession>
<name>A0A8S5MNS3_9CAUD</name>